<keyword evidence="6 7" id="KW-0472">Membrane</keyword>
<evidence type="ECO:0000313" key="9">
    <source>
        <dbReference type="EMBL" id="EFX88440.1"/>
    </source>
</evidence>
<dbReference type="AlphaFoldDB" id="E9FWF7"/>
<keyword evidence="5" id="KW-0333">Golgi apparatus</keyword>
<evidence type="ECO:0000256" key="6">
    <source>
        <dbReference type="ARBA" id="ARBA00023136"/>
    </source>
</evidence>
<dbReference type="KEGG" id="dpx:DAPPUDRAFT_305581"/>
<dbReference type="PhylomeDB" id="E9FWF7"/>
<evidence type="ECO:0000256" key="5">
    <source>
        <dbReference type="ARBA" id="ARBA00023034"/>
    </source>
</evidence>
<dbReference type="SUPFAM" id="SSF53448">
    <property type="entry name" value="Nucleotide-diphospho-sugar transferases"/>
    <property type="match status" value="1"/>
</dbReference>
<evidence type="ECO:0000256" key="4">
    <source>
        <dbReference type="ARBA" id="ARBA00022679"/>
    </source>
</evidence>
<dbReference type="InParanoid" id="E9FWF7"/>
<comment type="similarity">
    <text evidence="2">Belongs to the glycosyltransferase 32 family.</text>
</comment>
<gene>
    <name evidence="9" type="ORF">DAPPUDRAFT_305581</name>
</gene>
<organism evidence="9 10">
    <name type="scientific">Daphnia pulex</name>
    <name type="common">Water flea</name>
    <dbReference type="NCBI Taxonomy" id="6669"/>
    <lineage>
        <taxon>Eukaryota</taxon>
        <taxon>Metazoa</taxon>
        <taxon>Ecdysozoa</taxon>
        <taxon>Arthropoda</taxon>
        <taxon>Crustacea</taxon>
        <taxon>Branchiopoda</taxon>
        <taxon>Diplostraca</taxon>
        <taxon>Cladocera</taxon>
        <taxon>Anomopoda</taxon>
        <taxon>Daphniidae</taxon>
        <taxon>Daphnia</taxon>
    </lineage>
</organism>
<dbReference type="InterPro" id="IPR007577">
    <property type="entry name" value="GlycoTrfase_DXD_sugar-bd_CS"/>
</dbReference>
<dbReference type="OMA" id="YAMNTSI"/>
<keyword evidence="4" id="KW-0808">Transferase</keyword>
<dbReference type="PANTHER" id="PTHR12042">
    <property type="entry name" value="LACTOSYLCERAMIDE 4-ALPHA-GALACTOSYLTRANSFERASE ALPHA- 1,4-GALACTOSYLTRANSFERASE"/>
    <property type="match status" value="1"/>
</dbReference>
<protein>
    <recommendedName>
        <fullName evidence="8">Alpha 1,4-glycosyltransferase domain-containing protein</fullName>
    </recommendedName>
</protein>
<evidence type="ECO:0000259" key="8">
    <source>
        <dbReference type="Pfam" id="PF04572"/>
    </source>
</evidence>
<keyword evidence="3" id="KW-0328">Glycosyltransferase</keyword>
<dbReference type="Gene3D" id="3.90.550.20">
    <property type="match status" value="1"/>
</dbReference>
<feature type="transmembrane region" description="Helical" evidence="7">
    <location>
        <begin position="20"/>
        <end position="41"/>
    </location>
</feature>
<dbReference type="eggNOG" id="KOG1928">
    <property type="taxonomic scope" value="Eukaryota"/>
</dbReference>
<reference evidence="9 10" key="1">
    <citation type="journal article" date="2011" name="Science">
        <title>The ecoresponsive genome of Daphnia pulex.</title>
        <authorList>
            <person name="Colbourne J.K."/>
            <person name="Pfrender M.E."/>
            <person name="Gilbert D."/>
            <person name="Thomas W.K."/>
            <person name="Tucker A."/>
            <person name="Oakley T.H."/>
            <person name="Tokishita S."/>
            <person name="Aerts A."/>
            <person name="Arnold G.J."/>
            <person name="Basu M.K."/>
            <person name="Bauer D.J."/>
            <person name="Caceres C.E."/>
            <person name="Carmel L."/>
            <person name="Casola C."/>
            <person name="Choi J.H."/>
            <person name="Detter J.C."/>
            <person name="Dong Q."/>
            <person name="Dusheyko S."/>
            <person name="Eads B.D."/>
            <person name="Frohlich T."/>
            <person name="Geiler-Samerotte K.A."/>
            <person name="Gerlach D."/>
            <person name="Hatcher P."/>
            <person name="Jogdeo S."/>
            <person name="Krijgsveld J."/>
            <person name="Kriventseva E.V."/>
            <person name="Kultz D."/>
            <person name="Laforsch C."/>
            <person name="Lindquist E."/>
            <person name="Lopez J."/>
            <person name="Manak J.R."/>
            <person name="Muller J."/>
            <person name="Pangilinan J."/>
            <person name="Patwardhan R.P."/>
            <person name="Pitluck S."/>
            <person name="Pritham E.J."/>
            <person name="Rechtsteiner A."/>
            <person name="Rho M."/>
            <person name="Rogozin I.B."/>
            <person name="Sakarya O."/>
            <person name="Salamov A."/>
            <person name="Schaack S."/>
            <person name="Shapiro H."/>
            <person name="Shiga Y."/>
            <person name="Skalitzky C."/>
            <person name="Smith Z."/>
            <person name="Souvorov A."/>
            <person name="Sung W."/>
            <person name="Tang Z."/>
            <person name="Tsuchiya D."/>
            <person name="Tu H."/>
            <person name="Vos H."/>
            <person name="Wang M."/>
            <person name="Wolf Y.I."/>
            <person name="Yamagata H."/>
            <person name="Yamada T."/>
            <person name="Ye Y."/>
            <person name="Shaw J.R."/>
            <person name="Andrews J."/>
            <person name="Crease T.J."/>
            <person name="Tang H."/>
            <person name="Lucas S.M."/>
            <person name="Robertson H.M."/>
            <person name="Bork P."/>
            <person name="Koonin E.V."/>
            <person name="Zdobnov E.M."/>
            <person name="Grigoriev I.V."/>
            <person name="Lynch M."/>
            <person name="Boore J.L."/>
        </authorList>
    </citation>
    <scope>NUCLEOTIDE SEQUENCE [LARGE SCALE GENOMIC DNA]</scope>
</reference>
<dbReference type="InterPro" id="IPR029044">
    <property type="entry name" value="Nucleotide-diphossugar_trans"/>
</dbReference>
<feature type="domain" description="Alpha 1,4-glycosyltransferase" evidence="8">
    <location>
        <begin position="242"/>
        <end position="365"/>
    </location>
</feature>
<dbReference type="EMBL" id="GL732526">
    <property type="protein sequence ID" value="EFX88440.1"/>
    <property type="molecule type" value="Genomic_DNA"/>
</dbReference>
<dbReference type="PANTHER" id="PTHR12042:SF21">
    <property type="entry name" value="ALPHA1,4-GALACTOSYLTRANSFERASE 1-RELATED"/>
    <property type="match status" value="1"/>
</dbReference>
<dbReference type="FunCoup" id="E9FWF7">
    <property type="interactions" value="36"/>
</dbReference>
<dbReference type="GO" id="GO:0000139">
    <property type="term" value="C:Golgi membrane"/>
    <property type="evidence" value="ECO:0007669"/>
    <property type="project" value="UniProtKB-SubCell"/>
</dbReference>
<dbReference type="GO" id="GO:0016758">
    <property type="term" value="F:hexosyltransferase activity"/>
    <property type="evidence" value="ECO:0000318"/>
    <property type="project" value="GO_Central"/>
</dbReference>
<evidence type="ECO:0000256" key="1">
    <source>
        <dbReference type="ARBA" id="ARBA00004323"/>
    </source>
</evidence>
<comment type="subcellular location">
    <subcellularLocation>
        <location evidence="1">Golgi apparatus membrane</location>
        <topology evidence="1">Single-pass type II membrane protein</topology>
    </subcellularLocation>
</comment>
<dbReference type="Pfam" id="PF04572">
    <property type="entry name" value="Gb3_synth"/>
    <property type="match status" value="1"/>
</dbReference>
<keyword evidence="7" id="KW-1133">Transmembrane helix</keyword>
<evidence type="ECO:0000256" key="2">
    <source>
        <dbReference type="ARBA" id="ARBA00009003"/>
    </source>
</evidence>
<dbReference type="OrthoDB" id="409543at2759"/>
<keyword evidence="7" id="KW-0812">Transmembrane</keyword>
<evidence type="ECO:0000256" key="7">
    <source>
        <dbReference type="SAM" id="Phobius"/>
    </source>
</evidence>
<evidence type="ECO:0000313" key="10">
    <source>
        <dbReference type="Proteomes" id="UP000000305"/>
    </source>
</evidence>
<sequence length="370" mass="43287">MLKPLLRCTWNRKIMRMGFLRRLLLTFTVVGIFIYTGYLVMQSDFYVRSMNHPVIYVSGADRGRCCVSIHNSFDICGRPDCLWKCPLFEPQFPLPRRDQEKAFFHETSGVRALDFRQACSVESLAIVNPHLTVILLMSGKDIDWNSTTMKTLGNYENIKIYNINLGDYFIHSPFRQWYFCSTWNYGSFAVSHLSDALRFLTLYNYGGYYFDLDIIMVQPVTHYRNFIVAENEKNLAAGALHVDYLHPVIRMAVEEFRETYRKDIWGHNGPLLLTRVMTKWCLTENIAEMNSDSCYGFKILPPKTFYPIEWPKWLRYFLEQDITWDNDTIGIHVWNQKSAGQAVSKTSEQVYTKLARFQCPSIFAMAPDVF</sequence>
<keyword evidence="10" id="KW-1185">Reference proteome</keyword>
<dbReference type="InterPro" id="IPR051981">
    <property type="entry name" value="Glycosyltransf_32"/>
</dbReference>
<dbReference type="GO" id="GO:0006688">
    <property type="term" value="P:glycosphingolipid biosynthetic process"/>
    <property type="evidence" value="ECO:0000318"/>
    <property type="project" value="GO_Central"/>
</dbReference>
<dbReference type="InterPro" id="IPR007652">
    <property type="entry name" value="A1-4-GlycosylTfrase_dom"/>
</dbReference>
<name>E9FWF7_DAPPU</name>
<dbReference type="HOGENOM" id="CLU_049512_1_0_1"/>
<evidence type="ECO:0000256" key="3">
    <source>
        <dbReference type="ARBA" id="ARBA00022676"/>
    </source>
</evidence>
<dbReference type="STRING" id="6669.E9FWF7"/>
<dbReference type="Proteomes" id="UP000000305">
    <property type="component" value="Unassembled WGS sequence"/>
</dbReference>
<dbReference type="Pfam" id="PF04488">
    <property type="entry name" value="Gly_transf_sug"/>
    <property type="match status" value="1"/>
</dbReference>
<accession>E9FWF7</accession>
<proteinExistence type="inferred from homology"/>